<proteinExistence type="predicted"/>
<dbReference type="Pfam" id="PF14742">
    <property type="entry name" value="GDE_N_bis"/>
    <property type="match status" value="1"/>
</dbReference>
<reference evidence="4" key="1">
    <citation type="submission" date="2023-07" db="EMBL/GenBank/DDBJ databases">
        <title>30 novel species of actinomycetes from the DSMZ collection.</title>
        <authorList>
            <person name="Nouioui I."/>
        </authorList>
    </citation>
    <scope>NUCLEOTIDE SEQUENCE [LARGE SCALE GENOMIC DNA]</scope>
    <source>
        <strain evidence="4">DSM 44399</strain>
    </source>
</reference>
<dbReference type="SUPFAM" id="SSF48208">
    <property type="entry name" value="Six-hairpin glycosidases"/>
    <property type="match status" value="1"/>
</dbReference>
<evidence type="ECO:0000313" key="3">
    <source>
        <dbReference type="EMBL" id="MDT0261600.1"/>
    </source>
</evidence>
<evidence type="ECO:0000259" key="2">
    <source>
        <dbReference type="Pfam" id="PF14742"/>
    </source>
</evidence>
<accession>A0ABU2J9D6</accession>
<dbReference type="Proteomes" id="UP001183176">
    <property type="component" value="Unassembled WGS sequence"/>
</dbReference>
<dbReference type="RefSeq" id="WP_311422755.1">
    <property type="nucleotide sequence ID" value="NZ_JAVREH010000009.1"/>
</dbReference>
<dbReference type="EMBL" id="JAVREH010000009">
    <property type="protein sequence ID" value="MDT0261600.1"/>
    <property type="molecule type" value="Genomic_DNA"/>
</dbReference>
<organism evidence="3 4">
    <name type="scientific">Jatrophihabitans lederbergiae</name>
    <dbReference type="NCBI Taxonomy" id="3075547"/>
    <lineage>
        <taxon>Bacteria</taxon>
        <taxon>Bacillati</taxon>
        <taxon>Actinomycetota</taxon>
        <taxon>Actinomycetes</taxon>
        <taxon>Jatrophihabitantales</taxon>
        <taxon>Jatrophihabitantaceae</taxon>
        <taxon>Jatrophihabitans</taxon>
    </lineage>
</organism>
<feature type="region of interest" description="Disordered" evidence="1">
    <location>
        <begin position="340"/>
        <end position="372"/>
    </location>
</feature>
<sequence length="372" mass="41001">MTTPGARTVTLVEGSSFCVSGLTGAMRADQPEGVFFHDMRVLSRWDLSLNDAPVEPITAYAAEPFRGIFIGRGTDGVGGGADSDLLVERQRLVGGGLREDIVVRNVGREAAECTLILEIAADFADLFEVKNGRVERHWRHTTRIQDQELIIDARWHNHRRGVVVRTEPGCTITPGQLTYRTVVPPRGQWSTTVLVQPVIDGVREPTEFPLGTSLHDTEPMRRLRRWRTDSPVARSDNSALEQALQRSQQDLGALRMIDPQIPARAVVAAGAPWYMALFGRDSLITAFMALPIDQDLARDTLKTLARYQGERIDQVTEEEPGRSCTRCDWAWMPALPSAAAAGTTAPRTRHRCSSSSSENCDGGSGRTRTSMP</sequence>
<protein>
    <submittedName>
        <fullName evidence="3">Glycogen debranching N-terminal domain-containing protein</fullName>
    </submittedName>
</protein>
<gene>
    <name evidence="3" type="ORF">RM423_09365</name>
</gene>
<evidence type="ECO:0000313" key="4">
    <source>
        <dbReference type="Proteomes" id="UP001183176"/>
    </source>
</evidence>
<dbReference type="InterPro" id="IPR008928">
    <property type="entry name" value="6-hairpin_glycosidase_sf"/>
</dbReference>
<comment type="caution">
    <text evidence="3">The sequence shown here is derived from an EMBL/GenBank/DDBJ whole genome shotgun (WGS) entry which is preliminary data.</text>
</comment>
<keyword evidence="4" id="KW-1185">Reference proteome</keyword>
<evidence type="ECO:0000256" key="1">
    <source>
        <dbReference type="SAM" id="MobiDB-lite"/>
    </source>
</evidence>
<feature type="domain" description="Putative glycogen debranching enzyme N-terminal" evidence="2">
    <location>
        <begin position="11"/>
        <end position="193"/>
    </location>
</feature>
<name>A0ABU2J9D6_9ACTN</name>
<dbReference type="InterPro" id="IPR032856">
    <property type="entry name" value="GDE_N_bis"/>
</dbReference>